<evidence type="ECO:0000259" key="1">
    <source>
        <dbReference type="Pfam" id="PF15787"/>
    </source>
</evidence>
<organism evidence="2 3">
    <name type="scientific">Actinidia rufa</name>
    <dbReference type="NCBI Taxonomy" id="165716"/>
    <lineage>
        <taxon>Eukaryota</taxon>
        <taxon>Viridiplantae</taxon>
        <taxon>Streptophyta</taxon>
        <taxon>Embryophyta</taxon>
        <taxon>Tracheophyta</taxon>
        <taxon>Spermatophyta</taxon>
        <taxon>Magnoliopsida</taxon>
        <taxon>eudicotyledons</taxon>
        <taxon>Gunneridae</taxon>
        <taxon>Pentapetalae</taxon>
        <taxon>asterids</taxon>
        <taxon>Ericales</taxon>
        <taxon>Actinidiaceae</taxon>
        <taxon>Actinidia</taxon>
    </lineage>
</organism>
<accession>A0A7J0F3F6</accession>
<name>A0A7J0F3F6_9ERIC</name>
<dbReference type="OrthoDB" id="26681at2759"/>
<dbReference type="EMBL" id="BJWL01000008">
    <property type="protein sequence ID" value="GFY92427.1"/>
    <property type="molecule type" value="Genomic_DNA"/>
</dbReference>
<evidence type="ECO:0000313" key="2">
    <source>
        <dbReference type="EMBL" id="GFY92427.1"/>
    </source>
</evidence>
<dbReference type="InterPro" id="IPR050865">
    <property type="entry name" value="BEACH_Domain"/>
</dbReference>
<dbReference type="InterPro" id="IPR031570">
    <property type="entry name" value="NBEA/BDCP_DUF4704"/>
</dbReference>
<keyword evidence="3" id="KW-1185">Reference proteome</keyword>
<protein>
    <submittedName>
        <fullName evidence="2">WD-40 repeat family protein</fullName>
    </submittedName>
</protein>
<gene>
    <name evidence="2" type="ORF">Acr_08g0008230</name>
</gene>
<dbReference type="PANTHER" id="PTHR13743:SF157">
    <property type="entry name" value="BEACH DOMAIN-CONTAINING PROTEIN C2"/>
    <property type="match status" value="1"/>
</dbReference>
<evidence type="ECO:0000313" key="3">
    <source>
        <dbReference type="Proteomes" id="UP000585474"/>
    </source>
</evidence>
<dbReference type="AlphaFoldDB" id="A0A7J0F3F6"/>
<proteinExistence type="predicted"/>
<sequence>MVIAYPTVAPPVAYRSTGEACQFPSRSRTAIAPAAIDCWERVSDEIGASFRRASEKEAPIRGSQEIRHHFARFLQLRLHLVRFCGPWPMEVPCLYFHWQLATHEVNLEPQQGNLSLSLATTTLAALVFRIIAMAIQHPRNNEELCRIRGPEVLSRILNYLLQTLSSVDVGKRDGVGDEELLVAIVSLCQSQKYNHTLKVQLFSTLLLDLKIWSLCNYGLQKKLFSSLADMVFTESSVMRDANAIQMLLDGCRRCYWTIREKDSVNTLSLNEEIRPVGEVNALVDELLVVIELLVVRCG</sequence>
<reference evidence="2 3" key="1">
    <citation type="submission" date="2019-07" db="EMBL/GenBank/DDBJ databases">
        <title>De Novo Assembly of kiwifruit Actinidia rufa.</title>
        <authorList>
            <person name="Sugita-Konishi S."/>
            <person name="Sato K."/>
            <person name="Mori E."/>
            <person name="Abe Y."/>
            <person name="Kisaki G."/>
            <person name="Hamano K."/>
            <person name="Suezawa K."/>
            <person name="Otani M."/>
            <person name="Fukuda T."/>
            <person name="Manabe T."/>
            <person name="Gomi K."/>
            <person name="Tabuchi M."/>
            <person name="Akimitsu K."/>
            <person name="Kataoka I."/>
        </authorList>
    </citation>
    <scope>NUCLEOTIDE SEQUENCE [LARGE SCALE GENOMIC DNA]</scope>
    <source>
        <strain evidence="3">cv. Fuchu</strain>
    </source>
</reference>
<feature type="domain" description="DUF4704" evidence="1">
    <location>
        <begin position="108"/>
        <end position="295"/>
    </location>
</feature>
<dbReference type="Proteomes" id="UP000585474">
    <property type="component" value="Unassembled WGS sequence"/>
</dbReference>
<dbReference type="PANTHER" id="PTHR13743">
    <property type="entry name" value="BEIGE/BEACH-RELATED"/>
    <property type="match status" value="1"/>
</dbReference>
<dbReference type="Pfam" id="PF15787">
    <property type="entry name" value="DUF4704"/>
    <property type="match status" value="1"/>
</dbReference>
<comment type="caution">
    <text evidence="2">The sequence shown here is derived from an EMBL/GenBank/DDBJ whole genome shotgun (WGS) entry which is preliminary data.</text>
</comment>